<dbReference type="AlphaFoldDB" id="A0A0V0R2G0"/>
<reference evidence="1 2" key="1">
    <citation type="journal article" date="2015" name="Sci. Rep.">
        <title>Genome of the facultative scuticociliatosis pathogen Pseudocohnilembus persalinus provides insight into its virulence through horizontal gene transfer.</title>
        <authorList>
            <person name="Xiong J."/>
            <person name="Wang G."/>
            <person name="Cheng J."/>
            <person name="Tian M."/>
            <person name="Pan X."/>
            <person name="Warren A."/>
            <person name="Jiang C."/>
            <person name="Yuan D."/>
            <person name="Miao W."/>
        </authorList>
    </citation>
    <scope>NUCLEOTIDE SEQUENCE [LARGE SCALE GENOMIC DNA]</scope>
    <source>
        <strain evidence="1">36N120E</strain>
    </source>
</reference>
<evidence type="ECO:0000313" key="1">
    <source>
        <dbReference type="EMBL" id="KRX08716.1"/>
    </source>
</evidence>
<organism evidence="1 2">
    <name type="scientific">Pseudocohnilembus persalinus</name>
    <name type="common">Ciliate</name>
    <dbReference type="NCBI Taxonomy" id="266149"/>
    <lineage>
        <taxon>Eukaryota</taxon>
        <taxon>Sar</taxon>
        <taxon>Alveolata</taxon>
        <taxon>Ciliophora</taxon>
        <taxon>Intramacronucleata</taxon>
        <taxon>Oligohymenophorea</taxon>
        <taxon>Scuticociliatia</taxon>
        <taxon>Philasterida</taxon>
        <taxon>Pseudocohnilembidae</taxon>
        <taxon>Pseudocohnilembus</taxon>
    </lineage>
</organism>
<comment type="caution">
    <text evidence="1">The sequence shown here is derived from an EMBL/GenBank/DDBJ whole genome shotgun (WGS) entry which is preliminary data.</text>
</comment>
<protein>
    <submittedName>
        <fullName evidence="1">Uncharacterized protein</fullName>
    </submittedName>
</protein>
<dbReference type="Proteomes" id="UP000054937">
    <property type="component" value="Unassembled WGS sequence"/>
</dbReference>
<accession>A0A0V0R2G0</accession>
<gene>
    <name evidence="1" type="ORF">PPERSA_08027</name>
</gene>
<evidence type="ECO:0000313" key="2">
    <source>
        <dbReference type="Proteomes" id="UP000054937"/>
    </source>
</evidence>
<sequence length="209" mass="25193">MLNPFRDKFFDLNHANQNPGLFNEGYFDSDFEDETDEKYNQQLHEYKLNREKLHEMEENLKKKQHKKILQMKEKKWSNQNQQLTNLKSETNSQFSSQQSLDVDSNASYNSQNIYQNNNEMYNNPDPQSLPYKNFQSESFFKKNETLEIHFNDKGQKVQISKISLNNNGVKNKKINEKIYDKDNQIISDKYYDNDDQIQDYLRKNKIKYQ</sequence>
<dbReference type="InParanoid" id="A0A0V0R2G0"/>
<name>A0A0V0R2G0_PSEPJ</name>
<proteinExistence type="predicted"/>
<dbReference type="EMBL" id="LDAU01000058">
    <property type="protein sequence ID" value="KRX08716.1"/>
    <property type="molecule type" value="Genomic_DNA"/>
</dbReference>
<keyword evidence="2" id="KW-1185">Reference proteome</keyword>